<gene>
    <name evidence="1" type="ORF">AVEN_96772_1</name>
</gene>
<accession>A0A4Y2ILC8</accession>
<evidence type="ECO:0000313" key="1">
    <source>
        <dbReference type="EMBL" id="GBM78435.1"/>
    </source>
</evidence>
<reference evidence="1 2" key="1">
    <citation type="journal article" date="2019" name="Sci. Rep.">
        <title>Orb-weaving spider Araneus ventricosus genome elucidates the spidroin gene catalogue.</title>
        <authorList>
            <person name="Kono N."/>
            <person name="Nakamura H."/>
            <person name="Ohtoshi R."/>
            <person name="Moran D.A.P."/>
            <person name="Shinohara A."/>
            <person name="Yoshida Y."/>
            <person name="Fujiwara M."/>
            <person name="Mori M."/>
            <person name="Tomita M."/>
            <person name="Arakawa K."/>
        </authorList>
    </citation>
    <scope>NUCLEOTIDE SEQUENCE [LARGE SCALE GENOMIC DNA]</scope>
</reference>
<dbReference type="AlphaFoldDB" id="A0A4Y2ILC8"/>
<proteinExistence type="predicted"/>
<comment type="caution">
    <text evidence="1">The sequence shown here is derived from an EMBL/GenBank/DDBJ whole genome shotgun (WGS) entry which is preliminary data.</text>
</comment>
<dbReference type="Proteomes" id="UP000499080">
    <property type="component" value="Unassembled WGS sequence"/>
</dbReference>
<sequence length="86" mass="9684">MLENHTFDKKSEKPLVLHYRLAVLLNTRGTDGFNLELHKQTKHSSRGVSLSCPMKDYLLAVSGTDVDPHKNYPLYTLKVIVSGKGM</sequence>
<evidence type="ECO:0000313" key="2">
    <source>
        <dbReference type="Proteomes" id="UP000499080"/>
    </source>
</evidence>
<protein>
    <submittedName>
        <fullName evidence="1">Uncharacterized protein</fullName>
    </submittedName>
</protein>
<organism evidence="1 2">
    <name type="scientific">Araneus ventricosus</name>
    <name type="common">Orbweaver spider</name>
    <name type="synonym">Epeira ventricosa</name>
    <dbReference type="NCBI Taxonomy" id="182803"/>
    <lineage>
        <taxon>Eukaryota</taxon>
        <taxon>Metazoa</taxon>
        <taxon>Ecdysozoa</taxon>
        <taxon>Arthropoda</taxon>
        <taxon>Chelicerata</taxon>
        <taxon>Arachnida</taxon>
        <taxon>Araneae</taxon>
        <taxon>Araneomorphae</taxon>
        <taxon>Entelegynae</taxon>
        <taxon>Araneoidea</taxon>
        <taxon>Araneidae</taxon>
        <taxon>Araneus</taxon>
    </lineage>
</organism>
<keyword evidence="2" id="KW-1185">Reference proteome</keyword>
<name>A0A4Y2ILC8_ARAVE</name>
<dbReference type="EMBL" id="BGPR01002752">
    <property type="protein sequence ID" value="GBM78435.1"/>
    <property type="molecule type" value="Genomic_DNA"/>
</dbReference>